<feature type="domain" description="HMG box" evidence="4">
    <location>
        <begin position="57"/>
        <end position="125"/>
    </location>
</feature>
<dbReference type="EMBL" id="JANTQA010000030">
    <property type="protein sequence ID" value="KAJ3440514.1"/>
    <property type="molecule type" value="Genomic_DNA"/>
</dbReference>
<feature type="DNA-binding region" description="HMG box" evidence="2">
    <location>
        <begin position="209"/>
        <end position="277"/>
    </location>
</feature>
<evidence type="ECO:0000259" key="4">
    <source>
        <dbReference type="PROSITE" id="PS50118"/>
    </source>
</evidence>
<dbReference type="Pfam" id="PF00505">
    <property type="entry name" value="HMG_box"/>
    <property type="match status" value="2"/>
</dbReference>
<feature type="region of interest" description="Disordered" evidence="3">
    <location>
        <begin position="1"/>
        <end position="52"/>
    </location>
</feature>
<gene>
    <name evidence="5" type="ORF">M0812_14182</name>
</gene>
<feature type="compositionally biased region" description="Basic and acidic residues" evidence="3">
    <location>
        <begin position="14"/>
        <end position="24"/>
    </location>
</feature>
<feature type="domain" description="HMG box" evidence="4">
    <location>
        <begin position="209"/>
        <end position="277"/>
    </location>
</feature>
<sequence length="314" mass="37953">MTFQRTKSFNRLLRKLDKEKSNKEKLKKGKKRTKKKRKKKRKSRGGQKKRHTVFNLPTKFMSSYAYFYQEKQPINAKNNPGLSFTEIVYLTAKQWQNLSKEEKQPYYKKMVEDRFDYEKEINKIEDRFFSSNSDYSDLEYLSISSDSDMSENEEKCYLEQIQEAHHKKIKENKTWIESKILRLKNEINNQLLQKNPQSSTEKKDIPNLPQRPKAAYMWYNLEIRNIIEEEHPKWSRAQINKEISRCWNDLPKEDKLKYYNLSIEDHKRYQKEREENTINIENSEYQIEKNNSENENLEIQNEKVSTGSTNDSNK</sequence>
<evidence type="ECO:0000313" key="5">
    <source>
        <dbReference type="EMBL" id="KAJ3440514.1"/>
    </source>
</evidence>
<keyword evidence="2" id="KW-0539">Nucleus</keyword>
<dbReference type="Proteomes" id="UP001146793">
    <property type="component" value="Unassembled WGS sequence"/>
</dbReference>
<accession>A0AAV7ZKY7</accession>
<keyword evidence="1 2" id="KW-0238">DNA-binding</keyword>
<dbReference type="InterPro" id="IPR050342">
    <property type="entry name" value="HMGB"/>
</dbReference>
<feature type="compositionally biased region" description="Polar residues" evidence="3">
    <location>
        <begin position="293"/>
        <end position="314"/>
    </location>
</feature>
<evidence type="ECO:0000313" key="6">
    <source>
        <dbReference type="Proteomes" id="UP001146793"/>
    </source>
</evidence>
<evidence type="ECO:0000256" key="2">
    <source>
        <dbReference type="PROSITE-ProRule" id="PRU00267"/>
    </source>
</evidence>
<feature type="region of interest" description="Disordered" evidence="3">
    <location>
        <begin position="280"/>
        <end position="314"/>
    </location>
</feature>
<protein>
    <submittedName>
        <fullName evidence="5">High mobility group protein dsp1</fullName>
    </submittedName>
</protein>
<dbReference type="Gene3D" id="1.10.30.10">
    <property type="entry name" value="High mobility group box domain"/>
    <property type="match status" value="2"/>
</dbReference>
<comment type="caution">
    <text evidence="5">The sequence shown here is derived from an EMBL/GenBank/DDBJ whole genome shotgun (WGS) entry which is preliminary data.</text>
</comment>
<dbReference type="GO" id="GO:0003677">
    <property type="term" value="F:DNA binding"/>
    <property type="evidence" value="ECO:0007669"/>
    <property type="project" value="UniProtKB-UniRule"/>
</dbReference>
<feature type="compositionally biased region" description="Basic residues" evidence="3">
    <location>
        <begin position="25"/>
        <end position="52"/>
    </location>
</feature>
<feature type="DNA-binding region" description="HMG box" evidence="2">
    <location>
        <begin position="57"/>
        <end position="125"/>
    </location>
</feature>
<proteinExistence type="predicted"/>
<dbReference type="SUPFAM" id="SSF47095">
    <property type="entry name" value="HMG-box"/>
    <property type="match status" value="2"/>
</dbReference>
<dbReference type="SMART" id="SM00398">
    <property type="entry name" value="HMG"/>
    <property type="match status" value="2"/>
</dbReference>
<dbReference type="PANTHER" id="PTHR48112">
    <property type="entry name" value="HIGH MOBILITY GROUP PROTEIN DSP1"/>
    <property type="match status" value="1"/>
</dbReference>
<dbReference type="InterPro" id="IPR009071">
    <property type="entry name" value="HMG_box_dom"/>
</dbReference>
<name>A0AAV7ZKY7_9EUKA</name>
<dbReference type="InterPro" id="IPR036910">
    <property type="entry name" value="HMG_box_dom_sf"/>
</dbReference>
<evidence type="ECO:0000256" key="3">
    <source>
        <dbReference type="SAM" id="MobiDB-lite"/>
    </source>
</evidence>
<dbReference type="PROSITE" id="PS50118">
    <property type="entry name" value="HMG_BOX_2"/>
    <property type="match status" value="2"/>
</dbReference>
<organism evidence="5 6">
    <name type="scientific">Anaeramoeba flamelloides</name>
    <dbReference type="NCBI Taxonomy" id="1746091"/>
    <lineage>
        <taxon>Eukaryota</taxon>
        <taxon>Metamonada</taxon>
        <taxon>Anaeramoebidae</taxon>
        <taxon>Anaeramoeba</taxon>
    </lineage>
</organism>
<dbReference type="CDD" id="cd00084">
    <property type="entry name" value="HMG-box_SF"/>
    <property type="match status" value="2"/>
</dbReference>
<dbReference type="GO" id="GO:0005634">
    <property type="term" value="C:nucleus"/>
    <property type="evidence" value="ECO:0007669"/>
    <property type="project" value="UniProtKB-UniRule"/>
</dbReference>
<dbReference type="AlphaFoldDB" id="A0AAV7ZKY7"/>
<reference evidence="5" key="1">
    <citation type="submission" date="2022-08" db="EMBL/GenBank/DDBJ databases">
        <title>Novel sulphate-reducing endosymbionts in the free-living metamonad Anaeramoeba.</title>
        <authorList>
            <person name="Jerlstrom-Hultqvist J."/>
            <person name="Cepicka I."/>
            <person name="Gallot-Lavallee L."/>
            <person name="Salas-Leiva D."/>
            <person name="Curtis B.A."/>
            <person name="Zahonova K."/>
            <person name="Pipaliya S."/>
            <person name="Dacks J."/>
            <person name="Roger A.J."/>
        </authorList>
    </citation>
    <scope>NUCLEOTIDE SEQUENCE</scope>
    <source>
        <strain evidence="5">Busselton2</strain>
    </source>
</reference>
<evidence type="ECO:0000256" key="1">
    <source>
        <dbReference type="ARBA" id="ARBA00023125"/>
    </source>
</evidence>